<keyword evidence="3" id="KW-1185">Reference proteome</keyword>
<comment type="caution">
    <text evidence="2">The sequence shown here is derived from an EMBL/GenBank/DDBJ whole genome shotgun (WGS) entry which is preliminary data.</text>
</comment>
<evidence type="ECO:0000256" key="1">
    <source>
        <dbReference type="SAM" id="MobiDB-lite"/>
    </source>
</evidence>
<dbReference type="Proteomes" id="UP000053937">
    <property type="component" value="Unassembled WGS sequence"/>
</dbReference>
<organism evidence="2 3">
    <name type="scientific">Chlorobium limicola</name>
    <dbReference type="NCBI Taxonomy" id="1092"/>
    <lineage>
        <taxon>Bacteria</taxon>
        <taxon>Pseudomonadati</taxon>
        <taxon>Chlorobiota</taxon>
        <taxon>Chlorobiia</taxon>
        <taxon>Chlorobiales</taxon>
        <taxon>Chlorobiaceae</taxon>
        <taxon>Chlorobium/Pelodictyon group</taxon>
        <taxon>Chlorobium</taxon>
    </lineage>
</organism>
<reference evidence="2 3" key="1">
    <citation type="submission" date="2015-10" db="EMBL/GenBank/DDBJ databases">
        <title>Draft Genome Sequence of Chlorobium limicola strain Frasassi Growing under Artificial Lighting in the Frasassi Cave System.</title>
        <authorList>
            <person name="Mansor M."/>
            <person name="Macalady J."/>
        </authorList>
    </citation>
    <scope>NUCLEOTIDE SEQUENCE [LARGE SCALE GENOMIC DNA]</scope>
    <source>
        <strain evidence="2 3">Frasassi</strain>
    </source>
</reference>
<proteinExistence type="predicted"/>
<sequence>MFMPTMFTVKSNQSLLICVPVLARMFLLLKYARVSTKHAEPIRSRHRATLLARRQEHRSENGIDNADCDHRDHQIQPRKKKHGAHPLRARRQEEASRMPVAHNSEPGREMDEKKENVHQAAMHLQTIQPFFFYD</sequence>
<evidence type="ECO:0000313" key="2">
    <source>
        <dbReference type="EMBL" id="KUL21858.1"/>
    </source>
</evidence>
<feature type="compositionally biased region" description="Basic residues" evidence="1">
    <location>
        <begin position="76"/>
        <end position="89"/>
    </location>
</feature>
<feature type="compositionally biased region" description="Basic and acidic residues" evidence="1">
    <location>
        <begin position="53"/>
        <end position="75"/>
    </location>
</feature>
<accession>A0A101J7Z2</accession>
<dbReference type="AlphaFoldDB" id="A0A101J7Z2"/>
<feature type="region of interest" description="Disordered" evidence="1">
    <location>
        <begin position="53"/>
        <end position="110"/>
    </location>
</feature>
<protein>
    <submittedName>
        <fullName evidence="2">Uncharacterized protein</fullName>
    </submittedName>
</protein>
<name>A0A101J7Z2_CHLLI</name>
<dbReference type="EMBL" id="LMBR01000201">
    <property type="protein sequence ID" value="KUL21858.1"/>
    <property type="molecule type" value="Genomic_DNA"/>
</dbReference>
<gene>
    <name evidence="2" type="ORF">ASB62_07780</name>
</gene>
<evidence type="ECO:0000313" key="3">
    <source>
        <dbReference type="Proteomes" id="UP000053937"/>
    </source>
</evidence>